<evidence type="ECO:0000256" key="2">
    <source>
        <dbReference type="ARBA" id="ARBA00007069"/>
    </source>
</evidence>
<evidence type="ECO:0000256" key="3">
    <source>
        <dbReference type="ARBA" id="ARBA00022448"/>
    </source>
</evidence>
<sequence>MATAISLPVPEFAEPSLKRRLARAERMNRLKSKALILPLLIFLLLTFVVPIASLLWRSVDNPEVVGSLPRTVEAITAWDGRGLPEESVYRALSEDLMEARNNQSLGDLSKRLNMEQAGFRSLITKTARALPFKDVPTSYKEALEAFDERWGDPAYWQVIRRNDSAITPYYLLAALDHRIDDMGELASVSPDQAVYLDIFARTFWMGLVITAICLMLAYPLAYLLANLPARKSNLLMIMVLLPFWTSILVRVAAWIVLLQSSGLINGALLKMGLIDEPLQLVFNRAGVYIAMVHILLPFMILPIYSVMKNISPSYMRAAISLGCHPFASFWRVYFPQTLAGVGAGCLLVFIISIGYYITPALLGSPNDQMVSYFVAFYTNTTINWGMATALGGLLLLATMLLYIVYSWLVGASRLRLG</sequence>
<feature type="transmembrane region" description="Helical" evidence="8">
    <location>
        <begin position="285"/>
        <end position="306"/>
    </location>
</feature>
<keyword evidence="4" id="KW-1003">Cell membrane</keyword>
<gene>
    <name evidence="10" type="ORF">SAMN02744645_4074</name>
</gene>
<comment type="similarity">
    <text evidence="2">Belongs to the binding-protein-dependent transport system permease family. CysTW subfamily.</text>
</comment>
<dbReference type="Gene3D" id="1.10.3720.10">
    <property type="entry name" value="MetI-like"/>
    <property type="match status" value="1"/>
</dbReference>
<dbReference type="GO" id="GO:0005886">
    <property type="term" value="C:plasma membrane"/>
    <property type="evidence" value="ECO:0007669"/>
    <property type="project" value="UniProtKB-SubCell"/>
</dbReference>
<dbReference type="Pfam" id="PF00528">
    <property type="entry name" value="BPD_transp_1"/>
    <property type="match status" value="1"/>
</dbReference>
<keyword evidence="6 8" id="KW-1133">Transmembrane helix</keyword>
<dbReference type="InterPro" id="IPR000515">
    <property type="entry name" value="MetI-like"/>
</dbReference>
<feature type="transmembrane region" description="Helical" evidence="8">
    <location>
        <begin position="382"/>
        <end position="405"/>
    </location>
</feature>
<protein>
    <submittedName>
        <fullName evidence="10">Putative spermidine/putrescine transport system permease protein</fullName>
    </submittedName>
</protein>
<dbReference type="CDD" id="cd06261">
    <property type="entry name" value="TM_PBP2"/>
    <property type="match status" value="1"/>
</dbReference>
<keyword evidence="5 8" id="KW-0812">Transmembrane</keyword>
<dbReference type="PANTHER" id="PTHR42929">
    <property type="entry name" value="INNER MEMBRANE ABC TRANSPORTER PERMEASE PROTEIN YDCU-RELATED-RELATED"/>
    <property type="match status" value="1"/>
</dbReference>
<feature type="transmembrane region" description="Helical" evidence="8">
    <location>
        <begin position="234"/>
        <end position="257"/>
    </location>
</feature>
<dbReference type="GO" id="GO:0055085">
    <property type="term" value="P:transmembrane transport"/>
    <property type="evidence" value="ECO:0007669"/>
    <property type="project" value="InterPro"/>
</dbReference>
<evidence type="ECO:0000256" key="7">
    <source>
        <dbReference type="ARBA" id="ARBA00023136"/>
    </source>
</evidence>
<dbReference type="RefSeq" id="WP_073303543.1">
    <property type="nucleotide sequence ID" value="NZ_FQXA01000009.1"/>
</dbReference>
<evidence type="ECO:0000256" key="4">
    <source>
        <dbReference type="ARBA" id="ARBA00022475"/>
    </source>
</evidence>
<comment type="subcellular location">
    <subcellularLocation>
        <location evidence="1 8">Cell membrane</location>
        <topology evidence="1 8">Multi-pass membrane protein</topology>
    </subcellularLocation>
</comment>
<dbReference type="PROSITE" id="PS50928">
    <property type="entry name" value="ABC_TM1"/>
    <property type="match status" value="1"/>
</dbReference>
<feature type="transmembrane region" description="Helical" evidence="8">
    <location>
        <begin position="338"/>
        <end position="362"/>
    </location>
</feature>
<evidence type="ECO:0000256" key="1">
    <source>
        <dbReference type="ARBA" id="ARBA00004651"/>
    </source>
</evidence>
<dbReference type="AlphaFoldDB" id="A0A1M5TUH3"/>
<evidence type="ECO:0000259" key="9">
    <source>
        <dbReference type="PROSITE" id="PS50928"/>
    </source>
</evidence>
<reference evidence="10 11" key="1">
    <citation type="submission" date="2016-11" db="EMBL/GenBank/DDBJ databases">
        <authorList>
            <person name="Jaros S."/>
            <person name="Januszkiewicz K."/>
            <person name="Wedrychowicz H."/>
        </authorList>
    </citation>
    <scope>NUCLEOTIDE SEQUENCE [LARGE SCALE GENOMIC DNA]</scope>
    <source>
        <strain evidence="10 11">DSM 18231</strain>
    </source>
</reference>
<evidence type="ECO:0000313" key="10">
    <source>
        <dbReference type="EMBL" id="SHH54437.1"/>
    </source>
</evidence>
<keyword evidence="7 8" id="KW-0472">Membrane</keyword>
<dbReference type="EMBL" id="FQXA01000009">
    <property type="protein sequence ID" value="SHH54437.1"/>
    <property type="molecule type" value="Genomic_DNA"/>
</dbReference>
<evidence type="ECO:0000256" key="5">
    <source>
        <dbReference type="ARBA" id="ARBA00022692"/>
    </source>
</evidence>
<evidence type="ECO:0000313" key="11">
    <source>
        <dbReference type="Proteomes" id="UP000184000"/>
    </source>
</evidence>
<proteinExistence type="inferred from homology"/>
<feature type="transmembrane region" description="Helical" evidence="8">
    <location>
        <begin position="203"/>
        <end position="225"/>
    </location>
</feature>
<dbReference type="InterPro" id="IPR035906">
    <property type="entry name" value="MetI-like_sf"/>
</dbReference>
<organism evidence="10 11">
    <name type="scientific">Stutzerimonas xanthomarina DSM 18231</name>
    <dbReference type="NCBI Taxonomy" id="1403346"/>
    <lineage>
        <taxon>Bacteria</taxon>
        <taxon>Pseudomonadati</taxon>
        <taxon>Pseudomonadota</taxon>
        <taxon>Gammaproteobacteria</taxon>
        <taxon>Pseudomonadales</taxon>
        <taxon>Pseudomonadaceae</taxon>
        <taxon>Stutzerimonas</taxon>
    </lineage>
</organism>
<name>A0A1M5TUH3_9GAMM</name>
<dbReference type="SUPFAM" id="SSF161098">
    <property type="entry name" value="MetI-like"/>
    <property type="match status" value="1"/>
</dbReference>
<dbReference type="Proteomes" id="UP000184000">
    <property type="component" value="Unassembled WGS sequence"/>
</dbReference>
<feature type="domain" description="ABC transmembrane type-1" evidence="9">
    <location>
        <begin position="199"/>
        <end position="405"/>
    </location>
</feature>
<keyword evidence="3 8" id="KW-0813">Transport</keyword>
<evidence type="ECO:0000256" key="6">
    <source>
        <dbReference type="ARBA" id="ARBA00022989"/>
    </source>
</evidence>
<dbReference type="GeneID" id="98636734"/>
<feature type="transmembrane region" description="Helical" evidence="8">
    <location>
        <begin position="35"/>
        <end position="56"/>
    </location>
</feature>
<evidence type="ECO:0000256" key="8">
    <source>
        <dbReference type="RuleBase" id="RU363032"/>
    </source>
</evidence>
<accession>A0A1M5TUH3</accession>
<dbReference type="PANTHER" id="PTHR42929:SF5">
    <property type="entry name" value="ABC TRANSPORTER PERMEASE PROTEIN"/>
    <property type="match status" value="1"/>
</dbReference>